<dbReference type="Proteomes" id="UP000793456">
    <property type="component" value="Chromosome IV"/>
</dbReference>
<proteinExistence type="predicted"/>
<name>A0ACD3RKW4_LARCR</name>
<dbReference type="EMBL" id="CM011677">
    <property type="protein sequence ID" value="TMS20012.1"/>
    <property type="molecule type" value="Genomic_DNA"/>
</dbReference>
<comment type="caution">
    <text evidence="1">The sequence shown here is derived from an EMBL/GenBank/DDBJ whole genome shotgun (WGS) entry which is preliminary data.</text>
</comment>
<accession>A0ACD3RKW4</accession>
<protein>
    <submittedName>
        <fullName evidence="1">Uncharacterized protein</fullName>
    </submittedName>
</protein>
<sequence>MLIKLAGPEKDMQGLVRQRERRKEAADLIVTLNGCVFGSVQTSLQEYAFGHKQLITFFVLFFFLFFLQSRTEDTVKRYYAKFEERFFQTCEKELLKINTFYSEKLAEAQRRSATLQNELQSSLDAQRESNAPPGFAKTQDDVPPVAGGALQTPQHQGPEASLQRNLNFTGFRKILKKHDKILDTPRGADWRVAHVEVAPFYTCKKITQLISETETIVTNELEGGDRQRAMKRLRVPPLGAAQPALAWTTFRVGLYCGFFIILAISFILTGAVFISHHFENMWPLVRIYRGWFPVNPVPLPVGHQHIRMETGRSQPCPHL</sequence>
<organism evidence="1 2">
    <name type="scientific">Larimichthys crocea</name>
    <name type="common">Large yellow croaker</name>
    <name type="synonym">Pseudosciaena crocea</name>
    <dbReference type="NCBI Taxonomy" id="215358"/>
    <lineage>
        <taxon>Eukaryota</taxon>
        <taxon>Metazoa</taxon>
        <taxon>Chordata</taxon>
        <taxon>Craniata</taxon>
        <taxon>Vertebrata</taxon>
        <taxon>Euteleostomi</taxon>
        <taxon>Actinopterygii</taxon>
        <taxon>Neopterygii</taxon>
        <taxon>Teleostei</taxon>
        <taxon>Neoteleostei</taxon>
        <taxon>Acanthomorphata</taxon>
        <taxon>Eupercaria</taxon>
        <taxon>Sciaenidae</taxon>
        <taxon>Larimichthys</taxon>
    </lineage>
</organism>
<keyword evidence="2" id="KW-1185">Reference proteome</keyword>
<reference evidence="1" key="1">
    <citation type="submission" date="2018-11" db="EMBL/GenBank/DDBJ databases">
        <title>The sequence and de novo assembly of Larimichthys crocea genome using PacBio and Hi-C technologies.</title>
        <authorList>
            <person name="Xu P."/>
            <person name="Chen B."/>
            <person name="Zhou Z."/>
            <person name="Ke Q."/>
            <person name="Wu Y."/>
            <person name="Bai H."/>
            <person name="Pu F."/>
        </authorList>
    </citation>
    <scope>NUCLEOTIDE SEQUENCE</scope>
    <source>
        <tissue evidence="1">Muscle</tissue>
    </source>
</reference>
<evidence type="ECO:0000313" key="2">
    <source>
        <dbReference type="Proteomes" id="UP000793456"/>
    </source>
</evidence>
<gene>
    <name evidence="1" type="ORF">E3U43_006505</name>
</gene>
<evidence type="ECO:0000313" key="1">
    <source>
        <dbReference type="EMBL" id="TMS20012.1"/>
    </source>
</evidence>